<proteinExistence type="predicted"/>
<feature type="signal peptide" evidence="3">
    <location>
        <begin position="1"/>
        <end position="18"/>
    </location>
</feature>
<comment type="caution">
    <text evidence="4">The sequence shown here is derived from an EMBL/GenBank/DDBJ whole genome shotgun (WGS) entry which is preliminary data.</text>
</comment>
<dbReference type="Gene3D" id="1.25.40.10">
    <property type="entry name" value="Tetratricopeptide repeat domain"/>
    <property type="match status" value="2"/>
</dbReference>
<dbReference type="PANTHER" id="PTHR44227:SF3">
    <property type="entry name" value="PROTEIN O-MANNOSYL-TRANSFERASE TMTC4"/>
    <property type="match status" value="1"/>
</dbReference>
<dbReference type="EMBL" id="QPIE01000005">
    <property type="protein sequence ID" value="RCU42719.1"/>
    <property type="molecule type" value="Genomic_DNA"/>
</dbReference>
<evidence type="ECO:0000313" key="4">
    <source>
        <dbReference type="EMBL" id="RCU42719.1"/>
    </source>
</evidence>
<dbReference type="AlphaFoldDB" id="A0A368N0E6"/>
<dbReference type="SUPFAM" id="SSF48452">
    <property type="entry name" value="TPR-like"/>
    <property type="match status" value="1"/>
</dbReference>
<evidence type="ECO:0000313" key="5">
    <source>
        <dbReference type="Proteomes" id="UP000252172"/>
    </source>
</evidence>
<keyword evidence="5" id="KW-1185">Reference proteome</keyword>
<evidence type="ECO:0000256" key="1">
    <source>
        <dbReference type="ARBA" id="ARBA00022737"/>
    </source>
</evidence>
<name>A0A368N0E6_9FLAO</name>
<keyword evidence="3" id="KW-0732">Signal</keyword>
<dbReference type="Proteomes" id="UP000252172">
    <property type="component" value="Unassembled WGS sequence"/>
</dbReference>
<dbReference type="RefSeq" id="WP_114303931.1">
    <property type="nucleotide sequence ID" value="NZ_QPIE01000005.1"/>
</dbReference>
<dbReference type="InterPro" id="IPR052346">
    <property type="entry name" value="O-mannosyl-transferase_TMTC"/>
</dbReference>
<dbReference type="InterPro" id="IPR011990">
    <property type="entry name" value="TPR-like_helical_dom_sf"/>
</dbReference>
<dbReference type="PANTHER" id="PTHR44227">
    <property type="match status" value="1"/>
</dbReference>
<reference evidence="4 5" key="1">
    <citation type="submission" date="2018-07" db="EMBL/GenBank/DDBJ databases">
        <title>Chryseobacterium lacus sp. nov., isolated from lake water.</title>
        <authorList>
            <person name="Li C.-M."/>
        </authorList>
    </citation>
    <scope>NUCLEOTIDE SEQUENCE [LARGE SCALE GENOMIC DNA]</scope>
    <source>
        <strain evidence="4 5">YLOS41</strain>
    </source>
</reference>
<feature type="chain" id="PRO_5016992132" evidence="3">
    <location>
        <begin position="19"/>
        <end position="460"/>
    </location>
</feature>
<dbReference type="OrthoDB" id="1149028at2"/>
<protein>
    <submittedName>
        <fullName evidence="4">Tetratricopeptide repeat-containing protein</fullName>
    </submittedName>
</protein>
<keyword evidence="2" id="KW-0802">TPR repeat</keyword>
<dbReference type="Pfam" id="PF13432">
    <property type="entry name" value="TPR_16"/>
    <property type="match status" value="1"/>
</dbReference>
<sequence length="460" mass="51037">MKRIILSLTLISATLVFAQKKEINAAFKAIESGDVGTAQAQVAAAEAQLNGKLELLEPELLENYYFAKGLSLLRSGKTTEGASYLVKINDLAKSKVYTGRDADKNRVHFVGKSAADASGISGLKEESYTPKNTAKLAAILDPVIQAANKTAMDSYNAKNYGLAADKFRESYNLLKAFGQTSGQLLYNSGLSYISAKNNSKAIEVFKELTDSGYTGVETTYTAKEKSTGTVQQFDKATWDALKKSNEFTDFKTETSKSIEQELLETYAALLVEEERFDEALAVLDKAVTKFPKNNKLAELQSNTYYKAGKTDEFTAALKRNLSLNPNDAVSWYNLGVLQSKDPAAKKDAETAFRKALELDPKMSSAYMNLTYLIMGDDEKTINEYKALRDSGKTDQANKVMDARRERFEKAIPVAEAWYAKEPNNIDVVTLLKGMYQTTRNEAKRKEFKEKEDMLLKAQGK</sequence>
<evidence type="ECO:0000256" key="2">
    <source>
        <dbReference type="ARBA" id="ARBA00022803"/>
    </source>
</evidence>
<accession>A0A368N0E6</accession>
<organism evidence="4 5">
    <name type="scientific">Chryseobacterium lacus</name>
    <dbReference type="NCBI Taxonomy" id="2058346"/>
    <lineage>
        <taxon>Bacteria</taxon>
        <taxon>Pseudomonadati</taxon>
        <taxon>Bacteroidota</taxon>
        <taxon>Flavobacteriia</taxon>
        <taxon>Flavobacteriales</taxon>
        <taxon>Weeksellaceae</taxon>
        <taxon>Chryseobacterium group</taxon>
        <taxon>Chryseobacterium</taxon>
    </lineage>
</organism>
<evidence type="ECO:0000256" key="3">
    <source>
        <dbReference type="SAM" id="SignalP"/>
    </source>
</evidence>
<keyword evidence="1" id="KW-0677">Repeat</keyword>
<gene>
    <name evidence="4" type="ORF">DQ356_07845</name>
</gene>